<feature type="region of interest" description="Disordered" evidence="1">
    <location>
        <begin position="239"/>
        <end position="268"/>
    </location>
</feature>
<reference evidence="3" key="1">
    <citation type="journal article" date="2020" name="Fungal Divers.">
        <title>Resolving the Mortierellaceae phylogeny through synthesis of multi-gene phylogenetics and phylogenomics.</title>
        <authorList>
            <person name="Vandepol N."/>
            <person name="Liber J."/>
            <person name="Desiro A."/>
            <person name="Na H."/>
            <person name="Kennedy M."/>
            <person name="Barry K."/>
            <person name="Grigoriev I.V."/>
            <person name="Miller A.N."/>
            <person name="O'Donnell K."/>
            <person name="Stajich J.E."/>
            <person name="Bonito G."/>
        </authorList>
    </citation>
    <scope>NUCLEOTIDE SEQUENCE</scope>
    <source>
        <strain evidence="3">NRRL 28262</strain>
    </source>
</reference>
<feature type="compositionally biased region" description="Gly residues" evidence="1">
    <location>
        <begin position="636"/>
        <end position="645"/>
    </location>
</feature>
<protein>
    <submittedName>
        <fullName evidence="3">Uncharacterized protein</fullName>
    </submittedName>
</protein>
<keyword evidence="4" id="KW-1185">Reference proteome</keyword>
<feature type="compositionally biased region" description="Polar residues" evidence="1">
    <location>
        <begin position="357"/>
        <end position="366"/>
    </location>
</feature>
<feature type="region of interest" description="Disordered" evidence="1">
    <location>
        <begin position="123"/>
        <end position="219"/>
    </location>
</feature>
<feature type="compositionally biased region" description="Polar residues" evidence="1">
    <location>
        <begin position="256"/>
        <end position="268"/>
    </location>
</feature>
<feature type="compositionally biased region" description="Low complexity" evidence="1">
    <location>
        <begin position="149"/>
        <end position="166"/>
    </location>
</feature>
<feature type="region of interest" description="Disordered" evidence="1">
    <location>
        <begin position="58"/>
        <end position="82"/>
    </location>
</feature>
<feature type="compositionally biased region" description="Low complexity" evidence="1">
    <location>
        <begin position="58"/>
        <end position="67"/>
    </location>
</feature>
<name>A0AAD4D9F9_9FUNG</name>
<feature type="region of interest" description="Disordered" evidence="1">
    <location>
        <begin position="453"/>
        <end position="490"/>
    </location>
</feature>
<feature type="compositionally biased region" description="Basic and acidic residues" evidence="1">
    <location>
        <begin position="127"/>
        <end position="137"/>
    </location>
</feature>
<feature type="compositionally biased region" description="Low complexity" evidence="1">
    <location>
        <begin position="209"/>
        <end position="219"/>
    </location>
</feature>
<organism evidence="3 4">
    <name type="scientific">Linnemannia exigua</name>
    <dbReference type="NCBI Taxonomy" id="604196"/>
    <lineage>
        <taxon>Eukaryota</taxon>
        <taxon>Fungi</taxon>
        <taxon>Fungi incertae sedis</taxon>
        <taxon>Mucoromycota</taxon>
        <taxon>Mortierellomycotina</taxon>
        <taxon>Mortierellomycetes</taxon>
        <taxon>Mortierellales</taxon>
        <taxon>Mortierellaceae</taxon>
        <taxon>Linnemannia</taxon>
    </lineage>
</organism>
<feature type="compositionally biased region" description="Gly residues" evidence="1">
    <location>
        <begin position="195"/>
        <end position="208"/>
    </location>
</feature>
<dbReference type="AlphaFoldDB" id="A0AAD4D9F9"/>
<feature type="compositionally biased region" description="Gly residues" evidence="1">
    <location>
        <begin position="546"/>
        <end position="565"/>
    </location>
</feature>
<feature type="chain" id="PRO_5042030341" evidence="2">
    <location>
        <begin position="21"/>
        <end position="682"/>
    </location>
</feature>
<dbReference type="EMBL" id="JAAAIL010000917">
    <property type="protein sequence ID" value="KAG0272488.1"/>
    <property type="molecule type" value="Genomic_DNA"/>
</dbReference>
<evidence type="ECO:0000256" key="2">
    <source>
        <dbReference type="SAM" id="SignalP"/>
    </source>
</evidence>
<feature type="compositionally biased region" description="Low complexity" evidence="1">
    <location>
        <begin position="174"/>
        <end position="194"/>
    </location>
</feature>
<proteinExistence type="predicted"/>
<keyword evidence="2" id="KW-0732">Signal</keyword>
<feature type="region of interest" description="Disordered" evidence="1">
    <location>
        <begin position="542"/>
        <end position="598"/>
    </location>
</feature>
<dbReference type="Proteomes" id="UP001194580">
    <property type="component" value="Unassembled WGS sequence"/>
</dbReference>
<evidence type="ECO:0000256" key="1">
    <source>
        <dbReference type="SAM" id="MobiDB-lite"/>
    </source>
</evidence>
<feature type="region of interest" description="Disordered" evidence="1">
    <location>
        <begin position="295"/>
        <end position="369"/>
    </location>
</feature>
<feature type="signal peptide" evidence="2">
    <location>
        <begin position="1"/>
        <end position="20"/>
    </location>
</feature>
<evidence type="ECO:0000313" key="3">
    <source>
        <dbReference type="EMBL" id="KAG0272488.1"/>
    </source>
</evidence>
<sequence>MTRRLLTISFSLFLVSAMMGTFPIPGTNSVSIPSGDSLLETPASPSAVSLAADSTAAAAATNTTEEAFPSPPLGASSITKPPPAGAVANPELIKILKGEGLVSEIPTLLPASSGFYKSNATPLTVKQPRESPQKREATTQAASPAFGRPPQQKSQQGQYQQWQQWGQQGGGGWSPSQGSDGSGQGQQPQWYPPQQGGGQPWGGGGGGQQWYSQQGQQQGLEQLGKPYNKPVQKRAITVETSTPTMGTSPTPPTPPQNAAGSTVPSSSPTFRMSTLVCNIDPAVRGLLHCSDSQDYYTLEQPPNPSNSADPRNRGVFNPNYKRVKKRAVTYSQPEAQGQPQAQGAATPEARFRRPQPYGSTQQSATVSGAGAGAIPEAWFRRPQPYSSQPQEIQSQAQVSKRAEAVNAWSGGAGAVSSAVNQATSYSSAAVNQAAAAQTAAGVGARAAHQHAGLDTGNMSKWSGGGEGSAAHHGKGKPGHGSGGSGKKWNKRGDVEELSKWSGGGGGNYGGDDWPSHYGESKPGYGSGGSGKKWSKRDVEELHKWSGGSGSDWTSGGGGSGGGGGDWDSSLSGYGKMGNSGWRKRQVSPGAPYGGTGGRPETFIIGGNNPAIPVPIDVQLLWDGSNVNLVTPSGTPAGPGGPGGPGAIPSSAGGPAIPVPINVDALVYPDGQMQVFPSGTGGI</sequence>
<comment type="caution">
    <text evidence="3">The sequence shown here is derived from an EMBL/GenBank/DDBJ whole genome shotgun (WGS) entry which is preliminary data.</text>
</comment>
<feature type="compositionally biased region" description="Low complexity" evidence="1">
    <location>
        <begin position="332"/>
        <end position="348"/>
    </location>
</feature>
<accession>A0AAD4D9F9</accession>
<gene>
    <name evidence="3" type="ORF">BGZ95_011758</name>
</gene>
<feature type="region of interest" description="Disordered" evidence="1">
    <location>
        <begin position="632"/>
        <end position="652"/>
    </location>
</feature>
<evidence type="ECO:0000313" key="4">
    <source>
        <dbReference type="Proteomes" id="UP001194580"/>
    </source>
</evidence>